<comment type="caution">
    <text evidence="2">The sequence shown here is derived from an EMBL/GenBank/DDBJ whole genome shotgun (WGS) entry which is preliminary data.</text>
</comment>
<dbReference type="Pfam" id="PF10011">
    <property type="entry name" value="DUF2254"/>
    <property type="match status" value="1"/>
</dbReference>
<feature type="transmembrane region" description="Helical" evidence="1">
    <location>
        <begin position="132"/>
        <end position="153"/>
    </location>
</feature>
<feature type="transmembrane region" description="Helical" evidence="1">
    <location>
        <begin position="15"/>
        <end position="36"/>
    </location>
</feature>
<keyword evidence="1" id="KW-0812">Transmembrane</keyword>
<keyword evidence="1" id="KW-1133">Transmembrane helix</keyword>
<keyword evidence="3" id="KW-1185">Reference proteome</keyword>
<reference evidence="2 3" key="1">
    <citation type="submission" date="2019-06" db="EMBL/GenBank/DDBJ databases">
        <title>Whole genome shotgun sequence of Glutamicibacter nicotianae NBRC 14234.</title>
        <authorList>
            <person name="Hosoyama A."/>
            <person name="Uohara A."/>
            <person name="Ohji S."/>
            <person name="Ichikawa N."/>
        </authorList>
    </citation>
    <scope>NUCLEOTIDE SEQUENCE [LARGE SCALE GENOMIC DNA]</scope>
    <source>
        <strain evidence="2 3">NBRC 14234</strain>
    </source>
</reference>
<evidence type="ECO:0008006" key="4">
    <source>
        <dbReference type="Google" id="ProtNLM"/>
    </source>
</evidence>
<dbReference type="RefSeq" id="WP_170214614.1">
    <property type="nucleotide sequence ID" value="NZ_BAAAWM010000001.1"/>
</dbReference>
<name>A0ABQ0RLB3_GLUNI</name>
<feature type="transmembrane region" description="Helical" evidence="1">
    <location>
        <begin position="103"/>
        <end position="126"/>
    </location>
</feature>
<accession>A0ABQ0RLB3</accession>
<evidence type="ECO:0000256" key="1">
    <source>
        <dbReference type="SAM" id="Phobius"/>
    </source>
</evidence>
<evidence type="ECO:0000313" key="2">
    <source>
        <dbReference type="EMBL" id="GEC12602.1"/>
    </source>
</evidence>
<gene>
    <name evidence="2" type="ORF">ANI01nite_18050</name>
</gene>
<evidence type="ECO:0000313" key="3">
    <source>
        <dbReference type="Proteomes" id="UP000316242"/>
    </source>
</evidence>
<feature type="transmembrane region" description="Helical" evidence="1">
    <location>
        <begin position="56"/>
        <end position="82"/>
    </location>
</feature>
<dbReference type="InterPro" id="IPR018723">
    <property type="entry name" value="DUF2254_membrane"/>
</dbReference>
<dbReference type="EMBL" id="BJNE01000006">
    <property type="protein sequence ID" value="GEC12602.1"/>
    <property type="molecule type" value="Genomic_DNA"/>
</dbReference>
<protein>
    <recommendedName>
        <fullName evidence="4">DUF2254 domain-containing protein</fullName>
    </recommendedName>
</protein>
<sequence>MVRALSYAKQSLRGIWFRATVFTVAGILLAIAAPALGNLIPANLLEALGNDAAATLLQILATSMLAVTTFSLTTMVSAYSTATQIGTPRSIQLLIADRTSHTALSTFVGAFAFSIVGIIALSLDVYSSSEKALLLLGTILVIAVVLVTLLRWISFLTTFGRMADIIDRVGDAASQAMSDYAEQPLLGGRLWVDPPTTAIPLECDHPGFVVKVDVAALQRIAEQENCQLWVQRRPGSRIFAGHPIAHLSGKVSEESQEAIQRAFVIANHRTFEQDPRLGLLALSEISSKSLSPGINDPGTAIEVLEATHRVLDIAMQARIPDSPDAGRVHLRPLEPQDLLQDAFRATSRDGASDIEVMMRIQKELGALIVRADAPWTAALKAQAKDSFARAERALELEEDRREVEVLHFEALSATGISEDAAPA</sequence>
<keyword evidence="1" id="KW-0472">Membrane</keyword>
<proteinExistence type="predicted"/>
<organism evidence="2 3">
    <name type="scientific">Glutamicibacter nicotianae</name>
    <name type="common">Arthrobacter nicotianae</name>
    <dbReference type="NCBI Taxonomy" id="37929"/>
    <lineage>
        <taxon>Bacteria</taxon>
        <taxon>Bacillati</taxon>
        <taxon>Actinomycetota</taxon>
        <taxon>Actinomycetes</taxon>
        <taxon>Micrococcales</taxon>
        <taxon>Micrococcaceae</taxon>
        <taxon>Glutamicibacter</taxon>
    </lineage>
</organism>
<dbReference type="Proteomes" id="UP000316242">
    <property type="component" value="Unassembled WGS sequence"/>
</dbReference>